<organism evidence="2 3">
    <name type="scientific">Neohortaea acidophila</name>
    <dbReference type="NCBI Taxonomy" id="245834"/>
    <lineage>
        <taxon>Eukaryota</taxon>
        <taxon>Fungi</taxon>
        <taxon>Dikarya</taxon>
        <taxon>Ascomycota</taxon>
        <taxon>Pezizomycotina</taxon>
        <taxon>Dothideomycetes</taxon>
        <taxon>Dothideomycetidae</taxon>
        <taxon>Mycosphaerellales</taxon>
        <taxon>Teratosphaeriaceae</taxon>
        <taxon>Neohortaea</taxon>
    </lineage>
</organism>
<gene>
    <name evidence="2" type="ORF">BDY17DRAFT_324647</name>
</gene>
<name>A0A6A6PQL9_9PEZI</name>
<feature type="transmembrane region" description="Helical" evidence="1">
    <location>
        <begin position="75"/>
        <end position="92"/>
    </location>
</feature>
<accession>A0A6A6PQL9</accession>
<feature type="transmembrane region" description="Helical" evidence="1">
    <location>
        <begin position="16"/>
        <end position="38"/>
    </location>
</feature>
<sequence length="247" mass="28237">MFFFDRRLFTVHNALFLCRLAGVIGGCRTVVQLSILIYHDNLPFLWDCLYPFLCATVALIVHLLGLPTRARADRLTIILWIATLAFGANVFIKHNTEPSFVQRYLETAGCTLHTKYHYEPDGVVTWDSWATGRWCQSTYKQSMTIGRGQRKYVEQSDRCYSFCAYHVAEHGGRLHGFMPTSPADRVPESRFCEGEQTYYGNCPEHPRFDKTRRLVLLAIRDAEIPVKNVSAGKGLHSMTDDYGDLET</sequence>
<dbReference type="AlphaFoldDB" id="A0A6A6PQL9"/>
<proteinExistence type="predicted"/>
<keyword evidence="3" id="KW-1185">Reference proteome</keyword>
<keyword evidence="1" id="KW-1133">Transmembrane helix</keyword>
<dbReference type="GeneID" id="54478238"/>
<dbReference type="RefSeq" id="XP_033588929.1">
    <property type="nucleotide sequence ID" value="XM_033737236.1"/>
</dbReference>
<evidence type="ECO:0000256" key="1">
    <source>
        <dbReference type="SAM" id="Phobius"/>
    </source>
</evidence>
<reference evidence="2" key="1">
    <citation type="journal article" date="2020" name="Stud. Mycol.">
        <title>101 Dothideomycetes genomes: a test case for predicting lifestyles and emergence of pathogens.</title>
        <authorList>
            <person name="Haridas S."/>
            <person name="Albert R."/>
            <person name="Binder M."/>
            <person name="Bloem J."/>
            <person name="Labutti K."/>
            <person name="Salamov A."/>
            <person name="Andreopoulos B."/>
            <person name="Baker S."/>
            <person name="Barry K."/>
            <person name="Bills G."/>
            <person name="Bluhm B."/>
            <person name="Cannon C."/>
            <person name="Castanera R."/>
            <person name="Culley D."/>
            <person name="Daum C."/>
            <person name="Ezra D."/>
            <person name="Gonzalez J."/>
            <person name="Henrissat B."/>
            <person name="Kuo A."/>
            <person name="Liang C."/>
            <person name="Lipzen A."/>
            <person name="Lutzoni F."/>
            <person name="Magnuson J."/>
            <person name="Mondo S."/>
            <person name="Nolan M."/>
            <person name="Ohm R."/>
            <person name="Pangilinan J."/>
            <person name="Park H.-J."/>
            <person name="Ramirez L."/>
            <person name="Alfaro M."/>
            <person name="Sun H."/>
            <person name="Tritt A."/>
            <person name="Yoshinaga Y."/>
            <person name="Zwiers L.-H."/>
            <person name="Turgeon B."/>
            <person name="Goodwin S."/>
            <person name="Spatafora J."/>
            <person name="Crous P."/>
            <person name="Grigoriev I."/>
        </authorList>
    </citation>
    <scope>NUCLEOTIDE SEQUENCE</scope>
    <source>
        <strain evidence="2">CBS 113389</strain>
    </source>
</reference>
<keyword evidence="1" id="KW-0472">Membrane</keyword>
<dbReference type="EMBL" id="MU001636">
    <property type="protein sequence ID" value="KAF2482359.1"/>
    <property type="molecule type" value="Genomic_DNA"/>
</dbReference>
<evidence type="ECO:0000313" key="3">
    <source>
        <dbReference type="Proteomes" id="UP000799767"/>
    </source>
</evidence>
<feature type="transmembrane region" description="Helical" evidence="1">
    <location>
        <begin position="44"/>
        <end position="63"/>
    </location>
</feature>
<dbReference type="Proteomes" id="UP000799767">
    <property type="component" value="Unassembled WGS sequence"/>
</dbReference>
<protein>
    <submittedName>
        <fullName evidence="2">Uncharacterized protein</fullName>
    </submittedName>
</protein>
<evidence type="ECO:0000313" key="2">
    <source>
        <dbReference type="EMBL" id="KAF2482359.1"/>
    </source>
</evidence>
<keyword evidence="1" id="KW-0812">Transmembrane</keyword>